<name>A0A4R9JUP6_9LEPT</name>
<evidence type="ECO:0000259" key="2">
    <source>
        <dbReference type="Pfam" id="PF01551"/>
    </source>
</evidence>
<dbReference type="Proteomes" id="UP000297609">
    <property type="component" value="Unassembled WGS sequence"/>
</dbReference>
<reference evidence="3" key="1">
    <citation type="journal article" date="2019" name="PLoS Negl. Trop. Dis.">
        <title>Revisiting the worldwide diversity of Leptospira species in the environment.</title>
        <authorList>
            <person name="Vincent A.T."/>
            <person name="Schiettekatte O."/>
            <person name="Bourhy P."/>
            <person name="Veyrier F.J."/>
            <person name="Picardeau M."/>
        </authorList>
    </citation>
    <scope>NUCLEOTIDE SEQUENCE [LARGE SCALE GENOMIC DNA]</scope>
    <source>
        <strain evidence="3">201702454</strain>
    </source>
</reference>
<dbReference type="AlphaFoldDB" id="A0A4R9JUP6"/>
<feature type="domain" description="M23ase beta-sheet core" evidence="2">
    <location>
        <begin position="152"/>
        <end position="251"/>
    </location>
</feature>
<gene>
    <name evidence="3" type="ORF">EHQ59_01705</name>
</gene>
<evidence type="ECO:0000256" key="1">
    <source>
        <dbReference type="SAM" id="SignalP"/>
    </source>
</evidence>
<keyword evidence="1" id="KW-0732">Signal</keyword>
<dbReference type="InterPro" id="IPR016047">
    <property type="entry name" value="M23ase_b-sheet_dom"/>
</dbReference>
<organism evidence="3 4">
    <name type="scientific">Leptospira kemamanensis</name>
    <dbReference type="NCBI Taxonomy" id="2484942"/>
    <lineage>
        <taxon>Bacteria</taxon>
        <taxon>Pseudomonadati</taxon>
        <taxon>Spirochaetota</taxon>
        <taxon>Spirochaetia</taxon>
        <taxon>Leptospirales</taxon>
        <taxon>Leptospiraceae</taxon>
        <taxon>Leptospira</taxon>
    </lineage>
</organism>
<evidence type="ECO:0000313" key="3">
    <source>
        <dbReference type="EMBL" id="TGL55990.1"/>
    </source>
</evidence>
<dbReference type="Gene3D" id="2.70.70.10">
    <property type="entry name" value="Glucose Permease (Domain IIA)"/>
    <property type="match status" value="1"/>
</dbReference>
<accession>A0A4R9JUP6</accession>
<dbReference type="Pfam" id="PF01551">
    <property type="entry name" value="Peptidase_M23"/>
    <property type="match status" value="1"/>
</dbReference>
<dbReference type="PANTHER" id="PTHR21666:SF270">
    <property type="entry name" value="MUREIN HYDROLASE ACTIVATOR ENVC"/>
    <property type="match status" value="1"/>
</dbReference>
<dbReference type="InterPro" id="IPR050570">
    <property type="entry name" value="Cell_wall_metabolism_enzyme"/>
</dbReference>
<feature type="chain" id="PRO_5020419359" evidence="1">
    <location>
        <begin position="20"/>
        <end position="400"/>
    </location>
</feature>
<sequence>MKKFIFIFCLLVSTVSAQAITETNLVCLSNNICTFMSPTENGYDFYLVNRAPNANITRSITLNLSLKNLKSDLVFPQYYVLRSSDPIRVTSLAVENESKEIFYSVSVIDYLGDWDAIHDDTVTYSLPFPKGIRSRIGQGYNGHFTHVGALQYSIDFTLPIGTPIHSARRGRVVQVVKKYTEGGIRNDLLSKANSILIQHDDGTIGNYAHLKKDGVVVNEGDYVEEGQLIGYSGNTGYSQGPHLHFEVHKPKKGSTVETIPTFFKTQYSDREYLNYLYLYWQPEKGIDPPNTDLLDEDILLCRKRGNEILSQCNDRKFRLGEMYALQLEFNKPTIKQVELFLTIDGNTVEPYYQKWNIRNENLLEYRYFTIPKNRNFVGNWKMVIKVDGEEKKKFFFQIDP</sequence>
<protein>
    <submittedName>
        <fullName evidence="3">M23 family metallopeptidase</fullName>
    </submittedName>
</protein>
<dbReference type="SUPFAM" id="SSF51261">
    <property type="entry name" value="Duplicated hybrid motif"/>
    <property type="match status" value="1"/>
</dbReference>
<dbReference type="EMBL" id="RQGG01000007">
    <property type="protein sequence ID" value="TGL55990.1"/>
    <property type="molecule type" value="Genomic_DNA"/>
</dbReference>
<dbReference type="PANTHER" id="PTHR21666">
    <property type="entry name" value="PEPTIDASE-RELATED"/>
    <property type="match status" value="1"/>
</dbReference>
<dbReference type="CDD" id="cd12797">
    <property type="entry name" value="M23_peptidase"/>
    <property type="match status" value="1"/>
</dbReference>
<dbReference type="OrthoDB" id="9809488at2"/>
<proteinExistence type="predicted"/>
<feature type="signal peptide" evidence="1">
    <location>
        <begin position="1"/>
        <end position="19"/>
    </location>
</feature>
<evidence type="ECO:0000313" key="4">
    <source>
        <dbReference type="Proteomes" id="UP000297609"/>
    </source>
</evidence>
<dbReference type="RefSeq" id="WP_135617421.1">
    <property type="nucleotide sequence ID" value="NZ_RQGG01000007.1"/>
</dbReference>
<dbReference type="InterPro" id="IPR011055">
    <property type="entry name" value="Dup_hybrid_motif"/>
</dbReference>
<comment type="caution">
    <text evidence="3">The sequence shown here is derived from an EMBL/GenBank/DDBJ whole genome shotgun (WGS) entry which is preliminary data.</text>
</comment>
<keyword evidence="4" id="KW-1185">Reference proteome</keyword>
<dbReference type="GO" id="GO:0004222">
    <property type="term" value="F:metalloendopeptidase activity"/>
    <property type="evidence" value="ECO:0007669"/>
    <property type="project" value="TreeGrafter"/>
</dbReference>